<dbReference type="Gene3D" id="1.10.1040.10">
    <property type="entry name" value="N-(1-d-carboxylethyl)-l-norvaline Dehydrogenase, domain 2"/>
    <property type="match status" value="1"/>
</dbReference>
<gene>
    <name evidence="2" type="ORF">CSIM01_09963</name>
</gene>
<name>A0A135SW27_9PEZI</name>
<accession>A0A135SW27</accession>
<dbReference type="InterPro" id="IPR006115">
    <property type="entry name" value="6PGDH_NADP-bd"/>
</dbReference>
<dbReference type="SUPFAM" id="SSF51735">
    <property type="entry name" value="NAD(P)-binding Rossmann-fold domains"/>
    <property type="match status" value="1"/>
</dbReference>
<dbReference type="Gene3D" id="3.40.50.720">
    <property type="entry name" value="NAD(P)-binding Rossmann-like Domain"/>
    <property type="match status" value="1"/>
</dbReference>
<protein>
    <recommendedName>
        <fullName evidence="1">6-phosphogluconate dehydrogenase NADP-binding domain-containing protein</fullName>
    </recommendedName>
</protein>
<dbReference type="AlphaFoldDB" id="A0A135SW27"/>
<sequence length="305" mass="33400">MSKTDITLIGVGNIGAAMTKVWLKAGLTVTMWNRNHQRPSLDELVEQGAVLETDIRAAIQNSNVVVLCVSTYDNIMDVLAHALPLVEGERSVSVINITTGTPKEARDMETFLKKNGVTAYFDGAIMVTPALVGTGHASMFFSGESEGEFNEISRRYLEPLGQVHYISKDSGAASLWDLAALAALYETFTGGIVALNLLKRQKPGNSNKEPPTTKEPMEKIVLPLLSTFLPHLSDVAQSLDEETWEENFGNPASMQIKGLETILRGCREEKVSSEGLELFHRMLKRCIEEVGNNAGLAKMGTYLQQ</sequence>
<dbReference type="InterPro" id="IPR036291">
    <property type="entry name" value="NAD(P)-bd_dom_sf"/>
</dbReference>
<feature type="domain" description="6-phosphogluconate dehydrogenase NADP-binding" evidence="1">
    <location>
        <begin position="5"/>
        <end position="146"/>
    </location>
</feature>
<evidence type="ECO:0000313" key="2">
    <source>
        <dbReference type="EMBL" id="KXH40108.1"/>
    </source>
</evidence>
<organism evidence="2 3">
    <name type="scientific">Colletotrichum simmondsii</name>
    <dbReference type="NCBI Taxonomy" id="703756"/>
    <lineage>
        <taxon>Eukaryota</taxon>
        <taxon>Fungi</taxon>
        <taxon>Dikarya</taxon>
        <taxon>Ascomycota</taxon>
        <taxon>Pezizomycotina</taxon>
        <taxon>Sordariomycetes</taxon>
        <taxon>Hypocreomycetidae</taxon>
        <taxon>Glomerellales</taxon>
        <taxon>Glomerellaceae</taxon>
        <taxon>Colletotrichum</taxon>
        <taxon>Colletotrichum acutatum species complex</taxon>
    </lineage>
</organism>
<evidence type="ECO:0000313" key="3">
    <source>
        <dbReference type="Proteomes" id="UP000070328"/>
    </source>
</evidence>
<proteinExistence type="predicted"/>
<dbReference type="PANTHER" id="PTHR43060:SF15">
    <property type="entry name" value="3-HYDROXYISOBUTYRATE DEHYDROGENASE-LIKE 1, MITOCHONDRIAL-RELATED"/>
    <property type="match status" value="1"/>
</dbReference>
<evidence type="ECO:0000259" key="1">
    <source>
        <dbReference type="Pfam" id="PF03446"/>
    </source>
</evidence>
<dbReference type="InterPro" id="IPR013328">
    <property type="entry name" value="6PGD_dom2"/>
</dbReference>
<dbReference type="Pfam" id="PF03446">
    <property type="entry name" value="NAD_binding_2"/>
    <property type="match status" value="1"/>
</dbReference>
<dbReference type="Proteomes" id="UP000070328">
    <property type="component" value="Unassembled WGS sequence"/>
</dbReference>
<dbReference type="OrthoDB" id="435038at2759"/>
<reference evidence="2 3" key="1">
    <citation type="submission" date="2014-02" db="EMBL/GenBank/DDBJ databases">
        <title>The genome sequence of Colletotrichum simmondsii CBS122122.</title>
        <authorList>
            <person name="Baroncelli R."/>
            <person name="Thon M.R."/>
        </authorList>
    </citation>
    <scope>NUCLEOTIDE SEQUENCE [LARGE SCALE GENOMIC DNA]</scope>
    <source>
        <strain evidence="2 3">CBS122122</strain>
    </source>
</reference>
<comment type="caution">
    <text evidence="2">The sequence shown here is derived from an EMBL/GenBank/DDBJ whole genome shotgun (WGS) entry which is preliminary data.</text>
</comment>
<dbReference type="EMBL" id="JFBX01000378">
    <property type="protein sequence ID" value="KXH40108.1"/>
    <property type="molecule type" value="Genomic_DNA"/>
</dbReference>
<dbReference type="PANTHER" id="PTHR43060">
    <property type="entry name" value="3-HYDROXYISOBUTYRATE DEHYDROGENASE-LIKE 1, MITOCHONDRIAL-RELATED"/>
    <property type="match status" value="1"/>
</dbReference>
<keyword evidence="3" id="KW-1185">Reference proteome</keyword>
<dbReference type="GO" id="GO:0050661">
    <property type="term" value="F:NADP binding"/>
    <property type="evidence" value="ECO:0007669"/>
    <property type="project" value="InterPro"/>
</dbReference>